<dbReference type="Pfam" id="PF13936">
    <property type="entry name" value="HTH_38"/>
    <property type="match status" value="1"/>
</dbReference>
<accession>N1WZX5</accession>
<proteinExistence type="predicted"/>
<comment type="caution">
    <text evidence="3">The sequence shown here is derived from an EMBL/GenBank/DDBJ whole genome shotgun (WGS) entry which is preliminary data.</text>
</comment>
<dbReference type="Pfam" id="PF13565">
    <property type="entry name" value="HTH_32"/>
    <property type="match status" value="1"/>
</dbReference>
<reference evidence="3 4" key="1">
    <citation type="journal article" date="2014" name="Genome Biol. Evol.">
        <title>Extensive gene acquisition in the extremely psychrophilic bacterial species Psychroflexus torquis and the link to sea-ice ecosystem specialism.</title>
        <authorList>
            <person name="Feng S."/>
            <person name="Powell S.M."/>
            <person name="Wilson R."/>
            <person name="Bowman J.P."/>
        </authorList>
    </citation>
    <scope>NUCLEOTIDE SEQUENCE [LARGE SCALE GENOMIC DNA]</scope>
    <source>
        <strain evidence="3 4">ACAM 44</strain>
    </source>
</reference>
<dbReference type="GO" id="GO:0015074">
    <property type="term" value="P:DNA integration"/>
    <property type="evidence" value="ECO:0007669"/>
    <property type="project" value="InterPro"/>
</dbReference>
<dbReference type="GO" id="GO:0006310">
    <property type="term" value="P:DNA recombination"/>
    <property type="evidence" value="ECO:0007669"/>
    <property type="project" value="UniProtKB-KW"/>
</dbReference>
<dbReference type="GO" id="GO:0005829">
    <property type="term" value="C:cytosol"/>
    <property type="evidence" value="ECO:0007669"/>
    <property type="project" value="TreeGrafter"/>
</dbReference>
<gene>
    <name evidence="3" type="ORF">pgond44_00905</name>
</gene>
<dbReference type="PROSITE" id="PS50994">
    <property type="entry name" value="INTEGRASE"/>
    <property type="match status" value="1"/>
</dbReference>
<dbReference type="InterPro" id="IPR009057">
    <property type="entry name" value="Homeodomain-like_sf"/>
</dbReference>
<evidence type="ECO:0000259" key="2">
    <source>
        <dbReference type="PROSITE" id="PS50994"/>
    </source>
</evidence>
<name>N1WZX5_9FLAO</name>
<dbReference type="InterPro" id="IPR025246">
    <property type="entry name" value="IS30-like_HTH"/>
</dbReference>
<keyword evidence="4" id="KW-1185">Reference proteome</keyword>
<dbReference type="InterPro" id="IPR012337">
    <property type="entry name" value="RNaseH-like_sf"/>
</dbReference>
<dbReference type="AlphaFoldDB" id="N1WZX5"/>
<protein>
    <submittedName>
        <fullName evidence="3">Integrase</fullName>
    </submittedName>
</protein>
<evidence type="ECO:0000313" key="4">
    <source>
        <dbReference type="Proteomes" id="UP000012317"/>
    </source>
</evidence>
<dbReference type="RefSeq" id="WP_003434908.1">
    <property type="nucleotide sequence ID" value="NZ_APLF01000001.1"/>
</dbReference>
<feature type="domain" description="Integrase catalytic" evidence="2">
    <location>
        <begin position="168"/>
        <end position="258"/>
    </location>
</feature>
<evidence type="ECO:0000256" key="1">
    <source>
        <dbReference type="ARBA" id="ARBA00023172"/>
    </source>
</evidence>
<dbReference type="NCBIfam" id="NF033563">
    <property type="entry name" value="transpos_IS30"/>
    <property type="match status" value="1"/>
</dbReference>
<organism evidence="3 4">
    <name type="scientific">Psychroflexus gondwanensis ACAM 44</name>
    <dbReference type="NCBI Taxonomy" id="1189619"/>
    <lineage>
        <taxon>Bacteria</taxon>
        <taxon>Pseudomonadati</taxon>
        <taxon>Bacteroidota</taxon>
        <taxon>Flavobacteriia</taxon>
        <taxon>Flavobacteriales</taxon>
        <taxon>Flavobacteriaceae</taxon>
        <taxon>Psychroflexus</taxon>
    </lineage>
</organism>
<dbReference type="PATRIC" id="fig|1189619.4.peg.182"/>
<dbReference type="EMBL" id="APLF01000001">
    <property type="protein sequence ID" value="EMY82639.1"/>
    <property type="molecule type" value="Genomic_DNA"/>
</dbReference>
<dbReference type="SUPFAM" id="SSF53098">
    <property type="entry name" value="Ribonuclease H-like"/>
    <property type="match status" value="1"/>
</dbReference>
<keyword evidence="1" id="KW-0233">DNA recombination</keyword>
<dbReference type="InterPro" id="IPR001584">
    <property type="entry name" value="Integrase_cat-core"/>
</dbReference>
<dbReference type="GO" id="GO:0004803">
    <property type="term" value="F:transposase activity"/>
    <property type="evidence" value="ECO:0007669"/>
    <property type="project" value="TreeGrafter"/>
</dbReference>
<dbReference type="GO" id="GO:0032196">
    <property type="term" value="P:transposition"/>
    <property type="evidence" value="ECO:0007669"/>
    <property type="project" value="TreeGrafter"/>
</dbReference>
<dbReference type="STRING" id="1189619.pgond44_00905"/>
<dbReference type="eggNOG" id="COG2826">
    <property type="taxonomic scope" value="Bacteria"/>
</dbReference>
<dbReference type="PANTHER" id="PTHR10948:SF23">
    <property type="entry name" value="TRANSPOSASE INSI FOR INSERTION SEQUENCE ELEMENT IS30A-RELATED"/>
    <property type="match status" value="1"/>
</dbReference>
<dbReference type="PANTHER" id="PTHR10948">
    <property type="entry name" value="TRANSPOSASE"/>
    <property type="match status" value="1"/>
</dbReference>
<dbReference type="InterPro" id="IPR053392">
    <property type="entry name" value="Transposase_IS30-like"/>
</dbReference>
<dbReference type="Proteomes" id="UP000012317">
    <property type="component" value="Unassembled WGS sequence"/>
</dbReference>
<dbReference type="SUPFAM" id="SSF46689">
    <property type="entry name" value="Homeodomain-like"/>
    <property type="match status" value="1"/>
</dbReference>
<dbReference type="InterPro" id="IPR051917">
    <property type="entry name" value="Transposase-Integrase"/>
</dbReference>
<evidence type="ECO:0000313" key="3">
    <source>
        <dbReference type="EMBL" id="EMY82639.1"/>
    </source>
</evidence>
<sequence>MKNYKQLTLDQRYKIQALLKAEIGKNEIANIIGIHPASVYRELKRNTAKRGKTSGNYVAINAQRRTDSRHKFKPKKLLLTEQMKERIAGLLRYEKWSPELISNRLELDGETCVSHETIYQWIWDVKKSNKKIASKYSKLYKNLRHGSRRQKRGNIKDKRGAIKGRVGIDKRPDVVDDRERIGDIEVDLMMGSEHKSALLVMTDRATLITMIEKLKGKEASEVYDKMQQRLTNFSYSWVKTLTFDNGKEFAQHQKIGNF</sequence>